<dbReference type="SMART" id="SM00470">
    <property type="entry name" value="ParB"/>
    <property type="match status" value="1"/>
</dbReference>
<sequence>GSLQELARSILEYGILQPLVVEPAQDGYHLVAGERRLRAAQLAGLTTVPAVIRPVGPDRARLEMALVENLQRKDLSPLDEARAFNRLCDEFDLTQDAVAQQLGRSRSAVANTIRLLHAAPEVQRALAEERVSAAHVRALLAVPDPTIQVKTLDHVLARHLSVRDT</sequence>
<dbReference type="GO" id="GO:0045881">
    <property type="term" value="P:positive regulation of sporulation resulting in formation of a cellular spore"/>
    <property type="evidence" value="ECO:0007669"/>
    <property type="project" value="TreeGrafter"/>
</dbReference>
<dbReference type="InterPro" id="IPR041468">
    <property type="entry name" value="HTH_ParB/Spo0J"/>
</dbReference>
<comment type="similarity">
    <text evidence="1">Belongs to the ParB family.</text>
</comment>
<dbReference type="InterPro" id="IPR050336">
    <property type="entry name" value="Chromosome_partition/occlusion"/>
</dbReference>
<keyword evidence="2" id="KW-0159">Chromosome partition</keyword>
<dbReference type="SUPFAM" id="SSF110849">
    <property type="entry name" value="ParB/Sulfiredoxin"/>
    <property type="match status" value="1"/>
</dbReference>
<keyword evidence="3 5" id="KW-0238">DNA-binding</keyword>
<evidence type="ECO:0000256" key="3">
    <source>
        <dbReference type="ARBA" id="ARBA00023125"/>
    </source>
</evidence>
<name>T1AF06_9ZZZZ</name>
<accession>T1AF06</accession>
<feature type="domain" description="ParB-like N-terminal" evidence="4">
    <location>
        <begin position="1"/>
        <end position="70"/>
    </location>
</feature>
<evidence type="ECO:0000259" key="4">
    <source>
        <dbReference type="SMART" id="SM00470"/>
    </source>
</evidence>
<dbReference type="GO" id="GO:0007059">
    <property type="term" value="P:chromosome segregation"/>
    <property type="evidence" value="ECO:0007669"/>
    <property type="project" value="UniProtKB-KW"/>
</dbReference>
<feature type="non-terminal residue" evidence="5">
    <location>
        <position position="165"/>
    </location>
</feature>
<dbReference type="InterPro" id="IPR003115">
    <property type="entry name" value="ParB_N"/>
</dbReference>
<dbReference type="GO" id="GO:0003677">
    <property type="term" value="F:DNA binding"/>
    <property type="evidence" value="ECO:0007669"/>
    <property type="project" value="UniProtKB-KW"/>
</dbReference>
<dbReference type="EMBL" id="AUZY01009894">
    <property type="protein sequence ID" value="EQD40525.1"/>
    <property type="molecule type" value="Genomic_DNA"/>
</dbReference>
<dbReference type="Pfam" id="PF02195">
    <property type="entry name" value="ParB_N"/>
    <property type="match status" value="1"/>
</dbReference>
<evidence type="ECO:0000256" key="2">
    <source>
        <dbReference type="ARBA" id="ARBA00022829"/>
    </source>
</evidence>
<dbReference type="InterPro" id="IPR036086">
    <property type="entry name" value="ParB/Sulfiredoxin_sf"/>
</dbReference>
<evidence type="ECO:0000313" key="5">
    <source>
        <dbReference type="EMBL" id="EQD40525.1"/>
    </source>
</evidence>
<dbReference type="GO" id="GO:0005694">
    <property type="term" value="C:chromosome"/>
    <property type="evidence" value="ECO:0007669"/>
    <property type="project" value="TreeGrafter"/>
</dbReference>
<dbReference type="SUPFAM" id="SSF109709">
    <property type="entry name" value="KorB DNA-binding domain-like"/>
    <property type="match status" value="1"/>
</dbReference>
<dbReference type="PANTHER" id="PTHR33375:SF1">
    <property type="entry name" value="CHROMOSOME-PARTITIONING PROTEIN PARB-RELATED"/>
    <property type="match status" value="1"/>
</dbReference>
<reference evidence="5" key="2">
    <citation type="journal article" date="2014" name="ISME J.">
        <title>Microbial stratification in low pH oxic and suboxic macroscopic growths along an acid mine drainage.</title>
        <authorList>
            <person name="Mendez-Garcia C."/>
            <person name="Mesa V."/>
            <person name="Sprenger R.R."/>
            <person name="Richter M."/>
            <person name="Diez M.S."/>
            <person name="Solano J."/>
            <person name="Bargiela R."/>
            <person name="Golyshina O.V."/>
            <person name="Manteca A."/>
            <person name="Ramos J.L."/>
            <person name="Gallego J.R."/>
            <person name="Llorente I."/>
            <person name="Martins Dos Santos V.A."/>
            <person name="Jensen O.N."/>
            <person name="Pelaez A.I."/>
            <person name="Sanchez J."/>
            <person name="Ferrer M."/>
        </authorList>
    </citation>
    <scope>NUCLEOTIDE SEQUENCE</scope>
</reference>
<dbReference type="FunFam" id="3.90.1530.30:FF:000001">
    <property type="entry name" value="Chromosome partitioning protein ParB"/>
    <property type="match status" value="1"/>
</dbReference>
<evidence type="ECO:0000256" key="1">
    <source>
        <dbReference type="ARBA" id="ARBA00006295"/>
    </source>
</evidence>
<dbReference type="FunFam" id="1.10.10.2830:FF:000001">
    <property type="entry name" value="Chromosome partitioning protein ParB"/>
    <property type="match status" value="1"/>
</dbReference>
<gene>
    <name evidence="5" type="ORF">B1B_14888</name>
</gene>
<dbReference type="AlphaFoldDB" id="T1AF06"/>
<organism evidence="5">
    <name type="scientific">mine drainage metagenome</name>
    <dbReference type="NCBI Taxonomy" id="410659"/>
    <lineage>
        <taxon>unclassified sequences</taxon>
        <taxon>metagenomes</taxon>
        <taxon>ecological metagenomes</taxon>
    </lineage>
</organism>
<protein>
    <submittedName>
        <fullName evidence="5">Chromosome segregation DNA-binding protein</fullName>
    </submittedName>
</protein>
<dbReference type="PANTHER" id="PTHR33375">
    <property type="entry name" value="CHROMOSOME-PARTITIONING PROTEIN PARB-RELATED"/>
    <property type="match status" value="1"/>
</dbReference>
<dbReference type="InterPro" id="IPR004437">
    <property type="entry name" value="ParB/RepB/Spo0J"/>
</dbReference>
<comment type="caution">
    <text evidence="5">The sequence shown here is derived from an EMBL/GenBank/DDBJ whole genome shotgun (WGS) entry which is preliminary data.</text>
</comment>
<dbReference type="NCBIfam" id="TIGR00180">
    <property type="entry name" value="parB_part"/>
    <property type="match status" value="1"/>
</dbReference>
<dbReference type="Gene3D" id="1.10.10.2830">
    <property type="match status" value="1"/>
</dbReference>
<reference evidence="5" key="1">
    <citation type="submission" date="2013-08" db="EMBL/GenBank/DDBJ databases">
        <authorList>
            <person name="Mendez C."/>
            <person name="Richter M."/>
            <person name="Ferrer M."/>
            <person name="Sanchez J."/>
        </authorList>
    </citation>
    <scope>NUCLEOTIDE SEQUENCE</scope>
</reference>
<proteinExistence type="inferred from homology"/>
<dbReference type="Gene3D" id="3.90.1530.30">
    <property type="match status" value="1"/>
</dbReference>
<dbReference type="Pfam" id="PF17762">
    <property type="entry name" value="HTH_ParB"/>
    <property type="match status" value="1"/>
</dbReference>
<feature type="non-terminal residue" evidence="5">
    <location>
        <position position="1"/>
    </location>
</feature>